<dbReference type="RefSeq" id="WP_035935677.1">
    <property type="nucleotide sequence ID" value="NZ_CADFFX010000002.1"/>
</dbReference>
<dbReference type="Proteomes" id="UP000027466">
    <property type="component" value="Unassembled WGS sequence"/>
</dbReference>
<dbReference type="AlphaFoldDB" id="A0A069PN81"/>
<keyword evidence="5 7" id="KW-0408">Iron</keyword>
<organism evidence="9 10">
    <name type="scientific">Caballeronia glathei</name>
    <dbReference type="NCBI Taxonomy" id="60547"/>
    <lineage>
        <taxon>Bacteria</taxon>
        <taxon>Pseudomonadati</taxon>
        <taxon>Pseudomonadota</taxon>
        <taxon>Betaproteobacteria</taxon>
        <taxon>Burkholderiales</taxon>
        <taxon>Burkholderiaceae</taxon>
        <taxon>Caballeronia</taxon>
    </lineage>
</organism>
<protein>
    <recommendedName>
        <fullName evidence="7">High-potential iron-sulfur protein</fullName>
        <shortName evidence="7">HiPIP</shortName>
    </recommendedName>
</protein>
<comment type="similarity">
    <text evidence="7">Belongs to the high-potential iron-sulfur protein (HiPIP) family.</text>
</comment>
<proteinExistence type="inferred from homology"/>
<evidence type="ECO:0000256" key="3">
    <source>
        <dbReference type="ARBA" id="ARBA00022723"/>
    </source>
</evidence>
<comment type="caution">
    <text evidence="9">The sequence shown here is derived from an EMBL/GenBank/DDBJ whole genome shotgun (WGS) entry which is preliminary data.</text>
</comment>
<dbReference type="EMBL" id="JFHC01000020">
    <property type="protein sequence ID" value="KDR42055.1"/>
    <property type="molecule type" value="Genomic_DNA"/>
</dbReference>
<evidence type="ECO:0000313" key="10">
    <source>
        <dbReference type="Proteomes" id="UP000027466"/>
    </source>
</evidence>
<keyword evidence="10" id="KW-1185">Reference proteome</keyword>
<dbReference type="GO" id="GO:0046872">
    <property type="term" value="F:metal ion binding"/>
    <property type="evidence" value="ECO:0007669"/>
    <property type="project" value="UniProtKB-KW"/>
</dbReference>
<reference evidence="9 10" key="1">
    <citation type="submission" date="2014-03" db="EMBL/GenBank/DDBJ databases">
        <title>Draft Genome Sequences of Four Burkholderia Strains.</title>
        <authorList>
            <person name="Liu X.Y."/>
            <person name="Li C.X."/>
            <person name="Xu J.H."/>
        </authorList>
    </citation>
    <scope>NUCLEOTIDE SEQUENCE [LARGE SCALE GENOMIC DNA]</scope>
    <source>
        <strain evidence="9 10">DSM 50014</strain>
    </source>
</reference>
<keyword evidence="1 7" id="KW-0813">Transport</keyword>
<dbReference type="SUPFAM" id="SSF57652">
    <property type="entry name" value="HIPIP (high potential iron protein)"/>
    <property type="match status" value="1"/>
</dbReference>
<dbReference type="STRING" id="60547.GCA_000751215_04536"/>
<gene>
    <name evidence="9" type="ORF">BG61_13005</name>
</gene>
<dbReference type="Gene3D" id="4.10.490.10">
    <property type="entry name" value="High potential iron-sulphur protein"/>
    <property type="match status" value="1"/>
</dbReference>
<evidence type="ECO:0000313" key="9">
    <source>
        <dbReference type="EMBL" id="KDR42055.1"/>
    </source>
</evidence>
<keyword evidence="2 7" id="KW-0004">4Fe-4S</keyword>
<comment type="function">
    <text evidence="7">Specific class of high-redox-potential 4Fe-4S ferredoxins. Functions in anaerobic electron transport in most purple and in some other photosynthetic bacteria and in at least one genus (Paracoccus) of halophilic, denitrifying bacteria.</text>
</comment>
<comment type="subunit">
    <text evidence="7">Homodimer.</text>
</comment>
<keyword evidence="4 7" id="KW-0249">Electron transport</keyword>
<feature type="domain" description="High potential iron-sulfur proteins family profile" evidence="8">
    <location>
        <begin position="26"/>
        <end position="102"/>
    </location>
</feature>
<evidence type="ECO:0000256" key="2">
    <source>
        <dbReference type="ARBA" id="ARBA00022485"/>
    </source>
</evidence>
<evidence type="ECO:0000256" key="4">
    <source>
        <dbReference type="ARBA" id="ARBA00022982"/>
    </source>
</evidence>
<dbReference type="InterPro" id="IPR036369">
    <property type="entry name" value="HIPIP_sf"/>
</dbReference>
<dbReference type="Pfam" id="PF01355">
    <property type="entry name" value="HIPIP"/>
    <property type="match status" value="1"/>
</dbReference>
<dbReference type="GO" id="GO:0009055">
    <property type="term" value="F:electron transfer activity"/>
    <property type="evidence" value="ECO:0007669"/>
    <property type="project" value="InterPro"/>
</dbReference>
<dbReference type="InterPro" id="IPR000170">
    <property type="entry name" value="High_potential_FeS_prot"/>
</dbReference>
<evidence type="ECO:0000256" key="7">
    <source>
        <dbReference type="RuleBase" id="RU000620"/>
    </source>
</evidence>
<evidence type="ECO:0000259" key="8">
    <source>
        <dbReference type="PROSITE" id="PS51373"/>
    </source>
</evidence>
<accession>A0A069PN81</accession>
<sequence>MNTSRRSFVIFSVGIGSSLFLARRALAEPPKLSEADPAAVAVGYREDASKIDKAKYPNYAAGQDCSSCSLYSGKSPDAWGGCALFTGKQVAARGWCSAYTNM</sequence>
<keyword evidence="6 7" id="KW-0411">Iron-sulfur</keyword>
<evidence type="ECO:0000256" key="5">
    <source>
        <dbReference type="ARBA" id="ARBA00023004"/>
    </source>
</evidence>
<keyword evidence="3 7" id="KW-0479">Metal-binding</keyword>
<dbReference type="PROSITE" id="PS51373">
    <property type="entry name" value="HIPIP"/>
    <property type="match status" value="1"/>
</dbReference>
<evidence type="ECO:0000256" key="6">
    <source>
        <dbReference type="ARBA" id="ARBA00023014"/>
    </source>
</evidence>
<evidence type="ECO:0000256" key="1">
    <source>
        <dbReference type="ARBA" id="ARBA00022448"/>
    </source>
</evidence>
<name>A0A069PN81_9BURK</name>
<dbReference type="GO" id="GO:0051539">
    <property type="term" value="F:4 iron, 4 sulfur cluster binding"/>
    <property type="evidence" value="ECO:0007669"/>
    <property type="project" value="UniProtKB-KW"/>
</dbReference>
<dbReference type="GO" id="GO:0019646">
    <property type="term" value="P:aerobic electron transport chain"/>
    <property type="evidence" value="ECO:0007669"/>
    <property type="project" value="InterPro"/>
</dbReference>